<dbReference type="AlphaFoldDB" id="A0A0G0MU27"/>
<dbReference type="Pfam" id="PF13196">
    <property type="entry name" value="DUF4012"/>
    <property type="match status" value="1"/>
</dbReference>
<dbReference type="InterPro" id="IPR025101">
    <property type="entry name" value="DUF4012"/>
</dbReference>
<organism evidence="1 2">
    <name type="scientific">Candidatus Uhrbacteria bacterium GW2011_GWF2_39_13</name>
    <dbReference type="NCBI Taxonomy" id="1618995"/>
    <lineage>
        <taxon>Bacteria</taxon>
        <taxon>Candidatus Uhriibacteriota</taxon>
    </lineage>
</organism>
<evidence type="ECO:0000313" key="1">
    <source>
        <dbReference type="EMBL" id="KKR03936.1"/>
    </source>
</evidence>
<sequence>MSKKSTTTKQTKTRSSKRAVCVTCVTSKTQNQSPKRAMKRLESRKKNIQSLDVVVPKNKHIQVEKKEQPLSPFVLSLKKESLSPKESIEETSLEPLHINLLTNPLPTEPLNFSVVQTQGDLQIHSEEIHYQLTQDVKTRSGSLTTISLPTLEPIVTNTVYPGALRYDTVSFQPISTEAFVAKKTPEDIFAYFDFPEEEDETVEEIDFLPLEELEIQRPSLRIPFPAFGWQRAIASFIGLSFLFVLPLHAMNVVQDLRGTKTELEQTGEEAVSFLSAGAQAALAKNASEANIHFGRANERFQNAKNTIADLGEGTNLLLSILPMTQASFQTGEALVEVGKELSIAGERLSTGYETMEKELQPTPVSRLNILEAYLSSAIPHLQNAQKALEKIDLEVIPKTHRSILSSAQKNLPMLLTTIDEFQQFFTLARILLGADGTKRYLIAFQNNMEIRPTGGFIGSFAEIKIHDGVIEQLEVPGGGSYDLQGSLKENLVAPEPLRLLSARWEFQDGNWFPDFPTSARQLMQFYQDAGGPSVDGVLTVNATFVSELIGLLGPVEMEEYNRTITEENFIFEAQKIVEYEYDKQENTPKAFIGDIAPKLVERAIEKTSEDFLSIVDALNKGLTTKDLQLYLADETLQRQILDQGWGGEIKWTSGDYLMIVDANLGGGKTDGVIEEQVDVAVDIGQNGKITNTVTIARTHYGIQGLLFTGVNNVDYLRLYTPKGSKLLKANGFSIPDESLFDEPEDGWTIDDDLAYSLLTKEIDSLSGTHITQEHGKTVFGNWVQTKPGTTSTITFVYELPFTVESLMEEKNALRSLKSWMGIAHTQPYTLTIQKQSGILDRTTTVHVHLPETLTSLWSSHTLDSAVFSNETDDLFAILLESL</sequence>
<gene>
    <name evidence="1" type="ORF">UT30_C0016G0007</name>
</gene>
<evidence type="ECO:0000313" key="2">
    <source>
        <dbReference type="Proteomes" id="UP000033935"/>
    </source>
</evidence>
<protein>
    <recommendedName>
        <fullName evidence="3">DUF4012 domain-containing protein</fullName>
    </recommendedName>
</protein>
<accession>A0A0G0MU27</accession>
<reference evidence="1 2" key="1">
    <citation type="journal article" date="2015" name="Nature">
        <title>rRNA introns, odd ribosomes, and small enigmatic genomes across a large radiation of phyla.</title>
        <authorList>
            <person name="Brown C.T."/>
            <person name="Hug L.A."/>
            <person name="Thomas B.C."/>
            <person name="Sharon I."/>
            <person name="Castelle C.J."/>
            <person name="Singh A."/>
            <person name="Wilkins M.J."/>
            <person name="Williams K.H."/>
            <person name="Banfield J.F."/>
        </authorList>
    </citation>
    <scope>NUCLEOTIDE SEQUENCE [LARGE SCALE GENOMIC DNA]</scope>
</reference>
<dbReference type="EMBL" id="LBWG01000016">
    <property type="protein sequence ID" value="KKR03936.1"/>
    <property type="molecule type" value="Genomic_DNA"/>
</dbReference>
<evidence type="ECO:0008006" key="3">
    <source>
        <dbReference type="Google" id="ProtNLM"/>
    </source>
</evidence>
<proteinExistence type="predicted"/>
<name>A0A0G0MU27_9BACT</name>
<dbReference type="Proteomes" id="UP000033935">
    <property type="component" value="Unassembled WGS sequence"/>
</dbReference>
<comment type="caution">
    <text evidence="1">The sequence shown here is derived from an EMBL/GenBank/DDBJ whole genome shotgun (WGS) entry which is preliminary data.</text>
</comment>